<dbReference type="Gene3D" id="3.30.1330.10">
    <property type="entry name" value="PurM-like, N-terminal domain"/>
    <property type="match status" value="1"/>
</dbReference>
<dbReference type="InterPro" id="IPR010918">
    <property type="entry name" value="PurM-like_C_dom"/>
</dbReference>
<dbReference type="KEGG" id="fiy:BN1229_v1_2585"/>
<sequence>MAELPKSDAEQAMIARVFAPLTAGLPGALGLTDDAAILSAPSGRQLVLTMDTLVQDVHFLFDGSVQQASDAAYKALAVNVSDLVAKAADPLAYMLSLTLPAVGSTDWLEGLAEGFRQGQSDWSIHLAGGDTVRGTSGLALTVTAIGSVPQETAVLRRNARPGDRLIVTGTIGDASAGLQVCQSSEAFGHLSRTDADFLKNRYQRPRPKLGIVEALRTYASAAMDISDGLILDLERMCRASGVGACLRAHQVPLSAPIQRLVNNQKVSLTDALSGGDDYEILAAVPPDALGAFAEAARHAGVSIAEVGEIIATLGVSVVGDDGNSLSITRKGWDHLG</sequence>
<dbReference type="GO" id="GO:0009030">
    <property type="term" value="F:thiamine-phosphate kinase activity"/>
    <property type="evidence" value="ECO:0007669"/>
    <property type="project" value="UniProtKB-UniRule"/>
</dbReference>
<keyword evidence="2" id="KW-0479">Metal-binding</keyword>
<dbReference type="NCBIfam" id="TIGR01379">
    <property type="entry name" value="thiL"/>
    <property type="match status" value="1"/>
</dbReference>
<dbReference type="InterPro" id="IPR006283">
    <property type="entry name" value="ThiL-like"/>
</dbReference>
<feature type="binding site" evidence="2">
    <location>
        <position position="130"/>
    </location>
    <ligand>
        <name>Mg(2+)</name>
        <dbReference type="ChEBI" id="CHEBI:18420"/>
        <label>1</label>
    </ligand>
</feature>
<dbReference type="PIRSF" id="PIRSF005303">
    <property type="entry name" value="Thiam_monoph_kin"/>
    <property type="match status" value="1"/>
</dbReference>
<keyword evidence="2 5" id="KW-0808">Transferase</keyword>
<dbReference type="InterPro" id="IPR036676">
    <property type="entry name" value="PurM-like_C_sf"/>
</dbReference>
<evidence type="ECO:0000313" key="6">
    <source>
        <dbReference type="Proteomes" id="UP000033187"/>
    </source>
</evidence>
<feature type="binding site" evidence="2">
    <location>
        <position position="226"/>
    </location>
    <ligand>
        <name>ATP</name>
        <dbReference type="ChEBI" id="CHEBI:30616"/>
    </ligand>
</feature>
<dbReference type="SUPFAM" id="SSF55326">
    <property type="entry name" value="PurM N-terminal domain-like"/>
    <property type="match status" value="1"/>
</dbReference>
<comment type="caution">
    <text evidence="2">Lacks conserved residue(s) required for the propagation of feature annotation.</text>
</comment>
<dbReference type="Pfam" id="PF00586">
    <property type="entry name" value="AIRS"/>
    <property type="match status" value="1"/>
</dbReference>
<dbReference type="KEGG" id="fil:BN1229_v1_3337"/>
<dbReference type="GO" id="GO:0005524">
    <property type="term" value="F:ATP binding"/>
    <property type="evidence" value="ECO:0007669"/>
    <property type="project" value="UniProtKB-UniRule"/>
</dbReference>
<feature type="binding site" evidence="2">
    <location>
        <begin position="129"/>
        <end position="130"/>
    </location>
    <ligand>
        <name>ATP</name>
        <dbReference type="ChEBI" id="CHEBI:30616"/>
    </ligand>
</feature>
<dbReference type="GO" id="GO:0000287">
    <property type="term" value="F:magnesium ion binding"/>
    <property type="evidence" value="ECO:0007669"/>
    <property type="project" value="UniProtKB-UniRule"/>
</dbReference>
<evidence type="ECO:0000256" key="2">
    <source>
        <dbReference type="HAMAP-Rule" id="MF_02128"/>
    </source>
</evidence>
<feature type="binding site" evidence="2">
    <location>
        <position position="156"/>
    </location>
    <ligand>
        <name>ATP</name>
        <dbReference type="ChEBI" id="CHEBI:30616"/>
    </ligand>
</feature>
<dbReference type="InterPro" id="IPR016188">
    <property type="entry name" value="PurM-like_N"/>
</dbReference>
<reference evidence="6" key="1">
    <citation type="submission" date="2015-02" db="EMBL/GenBank/DDBJ databases">
        <authorList>
            <person name="Chooi Y.-H."/>
        </authorList>
    </citation>
    <scope>NUCLEOTIDE SEQUENCE [LARGE SCALE GENOMIC DNA]</scope>
    <source>
        <strain evidence="6">strain Y</strain>
    </source>
</reference>
<dbReference type="EC" id="2.7.4.16" evidence="2"/>
<dbReference type="GO" id="GO:0009228">
    <property type="term" value="P:thiamine biosynthetic process"/>
    <property type="evidence" value="ECO:0007669"/>
    <property type="project" value="UniProtKB-KW"/>
</dbReference>
<dbReference type="PANTHER" id="PTHR30270:SF0">
    <property type="entry name" value="THIAMINE-MONOPHOSPHATE KINASE"/>
    <property type="match status" value="1"/>
</dbReference>
<gene>
    <name evidence="2 5" type="primary">thiL</name>
    <name evidence="5" type="ORF">YBN1229_v1_2585</name>
</gene>
<dbReference type="CDD" id="cd02194">
    <property type="entry name" value="ThiL"/>
    <property type="match status" value="1"/>
</dbReference>
<organism evidence="5 6">
    <name type="scientific">Candidatus Filomicrobium marinum</name>
    <dbReference type="NCBI Taxonomy" id="1608628"/>
    <lineage>
        <taxon>Bacteria</taxon>
        <taxon>Pseudomonadati</taxon>
        <taxon>Pseudomonadota</taxon>
        <taxon>Alphaproteobacteria</taxon>
        <taxon>Hyphomicrobiales</taxon>
        <taxon>Hyphomicrobiaceae</taxon>
        <taxon>Filomicrobium</taxon>
    </lineage>
</organism>
<keyword evidence="1 2" id="KW-0784">Thiamine biosynthesis</keyword>
<proteinExistence type="inferred from homology"/>
<accession>A0A0D6JHG4</accession>
<feature type="domain" description="PurM-like N-terminal" evidence="3">
    <location>
        <begin position="33"/>
        <end position="148"/>
    </location>
</feature>
<dbReference type="Pfam" id="PF02769">
    <property type="entry name" value="AIRS_C"/>
    <property type="match status" value="1"/>
</dbReference>
<feature type="binding site" evidence="2">
    <location>
        <position position="82"/>
    </location>
    <ligand>
        <name>Mg(2+)</name>
        <dbReference type="ChEBI" id="CHEBI:18420"/>
        <label>4</label>
    </ligand>
</feature>
<feature type="binding site" evidence="2">
    <location>
        <position position="51"/>
    </location>
    <ligand>
        <name>Mg(2+)</name>
        <dbReference type="ChEBI" id="CHEBI:18420"/>
        <label>1</label>
    </ligand>
</feature>
<evidence type="ECO:0000256" key="1">
    <source>
        <dbReference type="ARBA" id="ARBA00022977"/>
    </source>
</evidence>
<comment type="miscellaneous">
    <text evidence="2">Reaction mechanism of ThiL seems to utilize a direct, inline transfer of the gamma-phosphate of ATP to TMP rather than a phosphorylated enzyme intermediate.</text>
</comment>
<feature type="binding site" evidence="2">
    <location>
        <position position="58"/>
    </location>
    <ligand>
        <name>substrate</name>
    </ligand>
</feature>
<dbReference type="Gene3D" id="3.90.650.10">
    <property type="entry name" value="PurM-like C-terminal domain"/>
    <property type="match status" value="1"/>
</dbReference>
<comment type="function">
    <text evidence="2">Catalyzes the ATP-dependent phosphorylation of thiamine-monophosphate (TMP) to form thiamine-pyrophosphate (TPP), the active form of vitamin B1.</text>
</comment>
<comment type="similarity">
    <text evidence="2">Belongs to the thiamine-monophosphate kinase family.</text>
</comment>
<feature type="binding site" evidence="2">
    <location>
        <position position="332"/>
    </location>
    <ligand>
        <name>substrate</name>
    </ligand>
</feature>
<feature type="binding site" evidence="2">
    <location>
        <position position="49"/>
    </location>
    <ligand>
        <name>Mg(2+)</name>
        <dbReference type="ChEBI" id="CHEBI:18420"/>
        <label>4</label>
    </ligand>
</feature>
<keyword evidence="2" id="KW-0067">ATP-binding</keyword>
<feature type="binding site" evidence="2">
    <location>
        <position position="276"/>
    </location>
    <ligand>
        <name>substrate</name>
    </ligand>
</feature>
<feature type="domain" description="PurM-like C-terminal" evidence="4">
    <location>
        <begin position="160"/>
        <end position="317"/>
    </location>
</feature>
<feature type="binding site" evidence="2">
    <location>
        <position position="51"/>
    </location>
    <ligand>
        <name>Mg(2+)</name>
        <dbReference type="ChEBI" id="CHEBI:18420"/>
        <label>2</label>
    </ligand>
</feature>
<comment type="pathway">
    <text evidence="2">Cofactor biosynthesis; thiamine diphosphate biosynthesis; thiamine diphosphate from thiamine phosphate: step 1/1.</text>
</comment>
<dbReference type="UniPathway" id="UPA00060">
    <property type="reaction ID" value="UER00142"/>
</dbReference>
<feature type="binding site" evidence="2">
    <location>
        <position position="227"/>
    </location>
    <ligand>
        <name>Mg(2+)</name>
        <dbReference type="ChEBI" id="CHEBI:18420"/>
        <label>5</label>
    </ligand>
</feature>
<dbReference type="SUPFAM" id="SSF56042">
    <property type="entry name" value="PurM C-terminal domain-like"/>
    <property type="match status" value="1"/>
</dbReference>
<name>A0A0D6JHG4_9HYPH</name>
<evidence type="ECO:0000259" key="3">
    <source>
        <dbReference type="Pfam" id="PF00586"/>
    </source>
</evidence>
<feature type="binding site" evidence="2">
    <location>
        <position position="82"/>
    </location>
    <ligand>
        <name>Mg(2+)</name>
        <dbReference type="ChEBI" id="CHEBI:18420"/>
        <label>2</label>
    </ligand>
</feature>
<keyword evidence="2" id="KW-0460">Magnesium</keyword>
<dbReference type="InterPro" id="IPR036921">
    <property type="entry name" value="PurM-like_N_sf"/>
</dbReference>
<comment type="catalytic activity">
    <reaction evidence="2">
        <text>thiamine phosphate + ATP = thiamine diphosphate + ADP</text>
        <dbReference type="Rhea" id="RHEA:15913"/>
        <dbReference type="ChEBI" id="CHEBI:30616"/>
        <dbReference type="ChEBI" id="CHEBI:37575"/>
        <dbReference type="ChEBI" id="CHEBI:58937"/>
        <dbReference type="ChEBI" id="CHEBI:456216"/>
        <dbReference type="EC" id="2.7.4.16"/>
    </reaction>
</comment>
<keyword evidence="2 5" id="KW-0418">Kinase</keyword>
<dbReference type="AlphaFoldDB" id="A0A0D6JHG4"/>
<dbReference type="RefSeq" id="WP_046479135.1">
    <property type="nucleotide sequence ID" value="NZ_LN829118.1"/>
</dbReference>
<evidence type="ECO:0000259" key="4">
    <source>
        <dbReference type="Pfam" id="PF02769"/>
    </source>
</evidence>
<feature type="binding site" evidence="2">
    <location>
        <position position="224"/>
    </location>
    <ligand>
        <name>Mg(2+)</name>
        <dbReference type="ChEBI" id="CHEBI:18420"/>
        <label>3</label>
    </ligand>
</feature>
<feature type="binding site" evidence="2">
    <location>
        <position position="34"/>
    </location>
    <ligand>
        <name>Mg(2+)</name>
        <dbReference type="ChEBI" id="CHEBI:18420"/>
        <label>4</label>
    </ligand>
</feature>
<protein>
    <recommendedName>
        <fullName evidence="2">Thiamine-monophosphate kinase</fullName>
        <shortName evidence="2">TMP kinase</shortName>
        <shortName evidence="2">Thiamine-phosphate kinase</shortName>
        <ecNumber evidence="2">2.7.4.16</ecNumber>
    </recommendedName>
</protein>
<dbReference type="HAMAP" id="MF_02128">
    <property type="entry name" value="TMP_kinase"/>
    <property type="match status" value="1"/>
</dbReference>
<evidence type="ECO:0000313" key="5">
    <source>
        <dbReference type="EMBL" id="CPR20383.1"/>
    </source>
</evidence>
<keyword evidence="2" id="KW-0547">Nucleotide-binding</keyword>
<dbReference type="EMBL" id="LN829119">
    <property type="protein sequence ID" value="CPR20383.1"/>
    <property type="molecule type" value="Genomic_DNA"/>
</dbReference>
<dbReference type="PANTHER" id="PTHR30270">
    <property type="entry name" value="THIAMINE-MONOPHOSPHATE KINASE"/>
    <property type="match status" value="1"/>
</dbReference>
<keyword evidence="6" id="KW-1185">Reference proteome</keyword>
<feature type="binding site" evidence="2">
    <location>
        <position position="82"/>
    </location>
    <ligand>
        <name>Mg(2+)</name>
        <dbReference type="ChEBI" id="CHEBI:18420"/>
        <label>3</label>
    </ligand>
</feature>
<dbReference type="GO" id="GO:0009229">
    <property type="term" value="P:thiamine diphosphate biosynthetic process"/>
    <property type="evidence" value="ECO:0007669"/>
    <property type="project" value="UniProtKB-UniRule"/>
</dbReference>
<dbReference type="Proteomes" id="UP000033187">
    <property type="component" value="Chromosome 1"/>
</dbReference>
<feature type="binding site" evidence="2">
    <location>
        <position position="34"/>
    </location>
    <ligand>
        <name>Mg(2+)</name>
        <dbReference type="ChEBI" id="CHEBI:18420"/>
        <label>3</label>
    </ligand>
</feature>